<dbReference type="AlphaFoldDB" id="V4B8V5"/>
<feature type="transmembrane region" description="Helical" evidence="8">
    <location>
        <begin position="25"/>
        <end position="53"/>
    </location>
</feature>
<evidence type="ECO:0000256" key="3">
    <source>
        <dbReference type="ARBA" id="ARBA00022801"/>
    </source>
</evidence>
<feature type="non-terminal residue" evidence="10">
    <location>
        <position position="322"/>
    </location>
</feature>
<organism evidence="10 11">
    <name type="scientific">Lottia gigantea</name>
    <name type="common">Giant owl limpet</name>
    <dbReference type="NCBI Taxonomy" id="225164"/>
    <lineage>
        <taxon>Eukaryota</taxon>
        <taxon>Metazoa</taxon>
        <taxon>Spiralia</taxon>
        <taxon>Lophotrochozoa</taxon>
        <taxon>Mollusca</taxon>
        <taxon>Gastropoda</taxon>
        <taxon>Patellogastropoda</taxon>
        <taxon>Lottioidea</taxon>
        <taxon>Lottiidae</taxon>
        <taxon>Lottia</taxon>
    </lineage>
</organism>
<evidence type="ECO:0000256" key="1">
    <source>
        <dbReference type="ARBA" id="ARBA00004477"/>
    </source>
</evidence>
<keyword evidence="5 8" id="KW-1133">Transmembrane helix</keyword>
<keyword evidence="3" id="KW-0378">Hydrolase</keyword>
<dbReference type="RefSeq" id="XP_009046985.1">
    <property type="nucleotide sequence ID" value="XM_009048737.1"/>
</dbReference>
<dbReference type="PANTHER" id="PTHR14969:SF28">
    <property type="entry name" value="DIHYDROSPHINGOSINE 1-PHOSPHATE PHOSPHATASE LCB3-RELATED"/>
    <property type="match status" value="1"/>
</dbReference>
<evidence type="ECO:0000256" key="2">
    <source>
        <dbReference type="ARBA" id="ARBA00022692"/>
    </source>
</evidence>
<keyword evidence="11" id="KW-1185">Reference proteome</keyword>
<dbReference type="GO" id="GO:0006670">
    <property type="term" value="P:sphingosine metabolic process"/>
    <property type="evidence" value="ECO:0007669"/>
    <property type="project" value="TreeGrafter"/>
</dbReference>
<dbReference type="SUPFAM" id="SSF48317">
    <property type="entry name" value="Acid phosphatase/Vanadium-dependent haloperoxidase"/>
    <property type="match status" value="1"/>
</dbReference>
<evidence type="ECO:0000256" key="5">
    <source>
        <dbReference type="ARBA" id="ARBA00022989"/>
    </source>
</evidence>
<evidence type="ECO:0000256" key="6">
    <source>
        <dbReference type="ARBA" id="ARBA00023136"/>
    </source>
</evidence>
<feature type="transmembrane region" description="Helical" evidence="8">
    <location>
        <begin position="204"/>
        <end position="226"/>
    </location>
</feature>
<dbReference type="EMBL" id="KB200294">
    <property type="protein sequence ID" value="ESP02277.1"/>
    <property type="molecule type" value="Genomic_DNA"/>
</dbReference>
<dbReference type="GO" id="GO:0042392">
    <property type="term" value="F:sphingosine-1-phosphate phosphatase activity"/>
    <property type="evidence" value="ECO:0007669"/>
    <property type="project" value="TreeGrafter"/>
</dbReference>
<dbReference type="InterPro" id="IPR036938">
    <property type="entry name" value="PAP2/HPO_sf"/>
</dbReference>
<feature type="transmembrane region" description="Helical" evidence="8">
    <location>
        <begin position="251"/>
        <end position="277"/>
    </location>
</feature>
<keyword evidence="6 8" id="KW-0472">Membrane</keyword>
<accession>V4B8V5</accession>
<dbReference type="GO" id="GO:0005789">
    <property type="term" value="C:endoplasmic reticulum membrane"/>
    <property type="evidence" value="ECO:0007669"/>
    <property type="project" value="UniProtKB-SubCell"/>
</dbReference>
<name>V4B8V5_LOTGI</name>
<dbReference type="CDD" id="cd03388">
    <property type="entry name" value="PAP2_SPPase1"/>
    <property type="match status" value="1"/>
</dbReference>
<feature type="domain" description="Phosphatidic acid phosphatase type 2/haloperoxidase" evidence="9">
    <location>
        <begin position="44"/>
        <end position="158"/>
    </location>
</feature>
<feature type="transmembrane region" description="Helical" evidence="8">
    <location>
        <begin position="298"/>
        <end position="321"/>
    </location>
</feature>
<proteinExistence type="inferred from homology"/>
<feature type="transmembrane region" description="Helical" evidence="8">
    <location>
        <begin position="90"/>
        <end position="107"/>
    </location>
</feature>
<comment type="subcellular location">
    <subcellularLocation>
        <location evidence="1">Endoplasmic reticulum membrane</location>
        <topology evidence="1">Multi-pass membrane protein</topology>
    </subcellularLocation>
</comment>
<evidence type="ECO:0000259" key="9">
    <source>
        <dbReference type="SMART" id="SM00014"/>
    </source>
</evidence>
<dbReference type="Pfam" id="PF01569">
    <property type="entry name" value="PAP2"/>
    <property type="match status" value="1"/>
</dbReference>
<evidence type="ECO:0000313" key="11">
    <source>
        <dbReference type="Proteomes" id="UP000030746"/>
    </source>
</evidence>
<dbReference type="PANTHER" id="PTHR14969">
    <property type="entry name" value="SPHINGOSINE-1-PHOSPHATE PHOSPHOHYDROLASE"/>
    <property type="match status" value="1"/>
</dbReference>
<dbReference type="OMA" id="RMVMKAV"/>
<feature type="transmembrane region" description="Helical" evidence="8">
    <location>
        <begin position="113"/>
        <end position="135"/>
    </location>
</feature>
<evidence type="ECO:0000256" key="8">
    <source>
        <dbReference type="SAM" id="Phobius"/>
    </source>
</evidence>
<dbReference type="Gene3D" id="1.20.144.10">
    <property type="entry name" value="Phosphatidic acid phosphatase type 2/haloperoxidase"/>
    <property type="match status" value="1"/>
</dbReference>
<protein>
    <recommendedName>
        <fullName evidence="9">Phosphatidic acid phosphatase type 2/haloperoxidase domain-containing protein</fullName>
    </recommendedName>
</protein>
<keyword evidence="2 8" id="KW-0812">Transmembrane</keyword>
<dbReference type="CTD" id="20251276"/>
<dbReference type="SMART" id="SM00014">
    <property type="entry name" value="acidPPc"/>
    <property type="match status" value="1"/>
</dbReference>
<dbReference type="STRING" id="225164.V4B8V5"/>
<reference evidence="10 11" key="1">
    <citation type="journal article" date="2013" name="Nature">
        <title>Insights into bilaterian evolution from three spiralian genomes.</title>
        <authorList>
            <person name="Simakov O."/>
            <person name="Marletaz F."/>
            <person name="Cho S.J."/>
            <person name="Edsinger-Gonzales E."/>
            <person name="Havlak P."/>
            <person name="Hellsten U."/>
            <person name="Kuo D.H."/>
            <person name="Larsson T."/>
            <person name="Lv J."/>
            <person name="Arendt D."/>
            <person name="Savage R."/>
            <person name="Osoegawa K."/>
            <person name="de Jong P."/>
            <person name="Grimwood J."/>
            <person name="Chapman J.A."/>
            <person name="Shapiro H."/>
            <person name="Aerts A."/>
            <person name="Otillar R.P."/>
            <person name="Terry A.Y."/>
            <person name="Boore J.L."/>
            <person name="Grigoriev I.V."/>
            <person name="Lindberg D.R."/>
            <person name="Seaver E.C."/>
            <person name="Weisblat D.A."/>
            <person name="Putnam N.H."/>
            <person name="Rokhsar D.S."/>
        </authorList>
    </citation>
    <scope>NUCLEOTIDE SEQUENCE [LARGE SCALE GENOMIC DNA]</scope>
</reference>
<evidence type="ECO:0000256" key="7">
    <source>
        <dbReference type="ARBA" id="ARBA00038324"/>
    </source>
</evidence>
<feature type="non-terminal residue" evidence="10">
    <location>
        <position position="1"/>
    </location>
</feature>
<dbReference type="InterPro" id="IPR000326">
    <property type="entry name" value="PAP2/HPO"/>
</dbReference>
<gene>
    <name evidence="10" type="ORF">LOTGIDRAFT_54296</name>
</gene>
<feature type="transmembrane region" description="Helical" evidence="8">
    <location>
        <begin position="142"/>
        <end position="161"/>
    </location>
</feature>
<dbReference type="GeneID" id="20251276"/>
<dbReference type="Proteomes" id="UP000030746">
    <property type="component" value="Unassembled WGS sequence"/>
</dbReference>
<dbReference type="KEGG" id="lgi:LOTGIDRAFT_54296"/>
<dbReference type="HOGENOM" id="CLU_043042_1_0_1"/>
<evidence type="ECO:0000256" key="4">
    <source>
        <dbReference type="ARBA" id="ARBA00022824"/>
    </source>
</evidence>
<comment type="similarity">
    <text evidence="7">Belongs to the type 2 lipid phosphate phosphatase family.</text>
</comment>
<keyword evidence="4" id="KW-0256">Endoplasmic reticulum</keyword>
<feature type="transmembrane region" description="Helical" evidence="8">
    <location>
        <begin position="167"/>
        <end position="192"/>
    </location>
</feature>
<dbReference type="OrthoDB" id="301434at2759"/>
<sequence>GPEYEIGNYFIFTLFRFGAELGNEFFYVIFYTFSMWNFDTLIGLKIVLVWVLLMYVGQSLKDVICWPRPASPPVFQLEDRYALEYGMPSTHAMVGTAIPFMLLIFTVDRYEYPVLLGLIIAILWCSLVCLSRIYLGMHTIMDILAGLVLVTILLFIMVPWAETVVLYIVMTKCGGLLALLGGVVLTICYPTLDRWSTARGDTTVFLGVASGMLLGTWINFQLGYIIPSNATLPYQTAIMEFDWLKSGSLRMLTGVVATVTMRFIMKLLTFNLLCYLFNKDPKDPKTKTCLKIELPYKFCTYFGLAVCASVIAPIIFTYVGIN</sequence>
<evidence type="ECO:0000313" key="10">
    <source>
        <dbReference type="EMBL" id="ESP02277.1"/>
    </source>
</evidence>